<dbReference type="Pfam" id="PF01121">
    <property type="entry name" value="CoaE"/>
    <property type="match status" value="1"/>
</dbReference>
<dbReference type="InterPro" id="IPR027417">
    <property type="entry name" value="P-loop_NTPase"/>
</dbReference>
<dbReference type="OrthoDB" id="247245at2759"/>
<sequence length="260" mass="29073">MIPRLLRVLRLSVFFLVSFSEFSTAFCGKNRFVSSSRLLSSTDSPDKSSTSFERIMDLPLTRKADNHPVKVLGVCGGIGAGKSAACKLLVSQLNVLAHIDTDSIAHTVYEPTSPVVEQVRRAFGDEIMAPDGLIDRKKLGSIVFADREAMRTLEAMVWPQVQLEIEKRIQRIRFEWLTSSSSDASLSSKEPVIVVEAAVLLDAGWQHTFLDAVWVITVPQEVALQRMMENRGLSREEALKRIGAQQTGRWKNYMSLFLCN</sequence>
<keyword evidence="5" id="KW-1185">Reference proteome</keyword>
<dbReference type="InterPro" id="IPR001977">
    <property type="entry name" value="Depp_CoAkinase"/>
</dbReference>
<dbReference type="InParanoid" id="A0A1Z5KAC2"/>
<dbReference type="SUPFAM" id="SSF52540">
    <property type="entry name" value="P-loop containing nucleoside triphosphate hydrolases"/>
    <property type="match status" value="1"/>
</dbReference>
<evidence type="ECO:0000256" key="1">
    <source>
        <dbReference type="ARBA" id="ARBA00022741"/>
    </source>
</evidence>
<dbReference type="EC" id="2.7.1.24" evidence="4"/>
<protein>
    <submittedName>
        <fullName evidence="4">Phosphopantetheine adenylyltransferase / dephospho-CoA kinase</fullName>
        <ecNumber evidence="4">2.7.1.24</ecNumber>
        <ecNumber evidence="4">2.7.7.3</ecNumber>
    </submittedName>
</protein>
<dbReference type="GO" id="GO:0004140">
    <property type="term" value="F:dephospho-CoA kinase activity"/>
    <property type="evidence" value="ECO:0007669"/>
    <property type="project" value="UniProtKB-EC"/>
</dbReference>
<dbReference type="GO" id="GO:0005524">
    <property type="term" value="F:ATP binding"/>
    <property type="evidence" value="ECO:0007669"/>
    <property type="project" value="UniProtKB-KW"/>
</dbReference>
<evidence type="ECO:0000256" key="3">
    <source>
        <dbReference type="SAM" id="SignalP"/>
    </source>
</evidence>
<dbReference type="EC" id="2.7.7.3" evidence="4"/>
<keyword evidence="1" id="KW-0547">Nucleotide-binding</keyword>
<keyword evidence="4" id="KW-0418">Kinase</keyword>
<comment type="caution">
    <text evidence="4">The sequence shown here is derived from an EMBL/GenBank/DDBJ whole genome shotgun (WGS) entry which is preliminary data.</text>
</comment>
<keyword evidence="3" id="KW-0732">Signal</keyword>
<dbReference type="NCBIfam" id="TIGR00152">
    <property type="entry name" value="dephospho-CoA kinase"/>
    <property type="match status" value="1"/>
</dbReference>
<dbReference type="CDD" id="cd02022">
    <property type="entry name" value="DPCK"/>
    <property type="match status" value="1"/>
</dbReference>
<evidence type="ECO:0000256" key="2">
    <source>
        <dbReference type="ARBA" id="ARBA00022840"/>
    </source>
</evidence>
<keyword evidence="4" id="KW-0808">Transferase</keyword>
<dbReference type="PANTHER" id="PTHR10695:SF46">
    <property type="entry name" value="BIFUNCTIONAL COENZYME A SYNTHASE-RELATED"/>
    <property type="match status" value="1"/>
</dbReference>
<dbReference type="PROSITE" id="PS51219">
    <property type="entry name" value="DPCK"/>
    <property type="match status" value="1"/>
</dbReference>
<feature type="signal peptide" evidence="3">
    <location>
        <begin position="1"/>
        <end position="25"/>
    </location>
</feature>
<dbReference type="Proteomes" id="UP000198406">
    <property type="component" value="Unassembled WGS sequence"/>
</dbReference>
<gene>
    <name evidence="4" type="ORF">FisN_39Hh010</name>
</gene>
<proteinExistence type="inferred from homology"/>
<feature type="chain" id="PRO_5012757810" evidence="3">
    <location>
        <begin position="26"/>
        <end position="260"/>
    </location>
</feature>
<dbReference type="PANTHER" id="PTHR10695">
    <property type="entry name" value="DEPHOSPHO-COA KINASE-RELATED"/>
    <property type="match status" value="1"/>
</dbReference>
<accession>A0A1Z5KAC2</accession>
<dbReference type="GO" id="GO:0015937">
    <property type="term" value="P:coenzyme A biosynthetic process"/>
    <property type="evidence" value="ECO:0007669"/>
    <property type="project" value="InterPro"/>
</dbReference>
<dbReference type="Gene3D" id="3.40.50.300">
    <property type="entry name" value="P-loop containing nucleotide triphosphate hydrolases"/>
    <property type="match status" value="1"/>
</dbReference>
<keyword evidence="4" id="KW-0548">Nucleotidyltransferase</keyword>
<name>A0A1Z5KAC2_FISSO</name>
<keyword evidence="2" id="KW-0067">ATP-binding</keyword>
<evidence type="ECO:0000313" key="4">
    <source>
        <dbReference type="EMBL" id="GAX23194.1"/>
    </source>
</evidence>
<evidence type="ECO:0000313" key="5">
    <source>
        <dbReference type="Proteomes" id="UP000198406"/>
    </source>
</evidence>
<reference evidence="4 5" key="1">
    <citation type="journal article" date="2015" name="Plant Cell">
        <title>Oil accumulation by the oleaginous diatom Fistulifera solaris as revealed by the genome and transcriptome.</title>
        <authorList>
            <person name="Tanaka T."/>
            <person name="Maeda Y."/>
            <person name="Veluchamy A."/>
            <person name="Tanaka M."/>
            <person name="Abida H."/>
            <person name="Marechal E."/>
            <person name="Bowler C."/>
            <person name="Muto M."/>
            <person name="Sunaga Y."/>
            <person name="Tanaka M."/>
            <person name="Yoshino T."/>
            <person name="Taniguchi T."/>
            <person name="Fukuda Y."/>
            <person name="Nemoto M."/>
            <person name="Matsumoto M."/>
            <person name="Wong P.S."/>
            <person name="Aburatani S."/>
            <person name="Fujibuchi W."/>
        </authorList>
    </citation>
    <scope>NUCLEOTIDE SEQUENCE [LARGE SCALE GENOMIC DNA]</scope>
    <source>
        <strain evidence="4 5">JPCC DA0580</strain>
    </source>
</reference>
<dbReference type="EMBL" id="BDSP01000198">
    <property type="protein sequence ID" value="GAX23194.1"/>
    <property type="molecule type" value="Genomic_DNA"/>
</dbReference>
<dbReference type="HAMAP" id="MF_00376">
    <property type="entry name" value="Dephospho_CoA_kinase"/>
    <property type="match status" value="1"/>
</dbReference>
<dbReference type="AlphaFoldDB" id="A0A1Z5KAC2"/>
<dbReference type="GO" id="GO:0004595">
    <property type="term" value="F:pantetheine-phosphate adenylyltransferase activity"/>
    <property type="evidence" value="ECO:0007669"/>
    <property type="project" value="UniProtKB-EC"/>
</dbReference>
<organism evidence="4 5">
    <name type="scientific">Fistulifera solaris</name>
    <name type="common">Oleaginous diatom</name>
    <dbReference type="NCBI Taxonomy" id="1519565"/>
    <lineage>
        <taxon>Eukaryota</taxon>
        <taxon>Sar</taxon>
        <taxon>Stramenopiles</taxon>
        <taxon>Ochrophyta</taxon>
        <taxon>Bacillariophyta</taxon>
        <taxon>Bacillariophyceae</taxon>
        <taxon>Bacillariophycidae</taxon>
        <taxon>Naviculales</taxon>
        <taxon>Naviculaceae</taxon>
        <taxon>Fistulifera</taxon>
    </lineage>
</organism>